<evidence type="ECO:0000313" key="1">
    <source>
        <dbReference type="EMBL" id="KAI1695098.1"/>
    </source>
</evidence>
<evidence type="ECO:0000313" key="2">
    <source>
        <dbReference type="Proteomes" id="UP001201812"/>
    </source>
</evidence>
<gene>
    <name evidence="1" type="ORF">DdX_19770</name>
</gene>
<proteinExistence type="predicted"/>
<sequence>MFPQKNGSGAIEFARIPLKPDSATTELANAFKNWQQSIQGHTWKAECIKNGRCSAADLERILKTSSEDENQEANRRRFWFRLLPADGVYEIKVHLIKKCRYQSRNGLMKHFVLYFNFLTASTCTIIQKLSEFKQILQDKKYLRAEMTYIRIAEGYDSDNAEEDEEDLGPSIPFTRTIELLNFLPNVSHLWEGNELSVRWNRWASSLYIPQCFSRCNFFSAHGLPIGLGLSFFLATKCYKLKFTDNMRDPTIGFPLDQITDWLFTPAEDGQQKSLHMYATGNSQIDWDAFLQNITERFLQDRRTCFVRLFCTYYNNRNTADFTEENTHTNERLIVGEVPITNLNNFELRRERIPIANNN</sequence>
<dbReference type="AlphaFoldDB" id="A0AAD4MIB6"/>
<dbReference type="Proteomes" id="UP001201812">
    <property type="component" value="Unassembled WGS sequence"/>
</dbReference>
<reference evidence="1" key="1">
    <citation type="submission" date="2022-01" db="EMBL/GenBank/DDBJ databases">
        <title>Genome Sequence Resource for Two Populations of Ditylenchus destructor, the Migratory Endoparasitic Phytonematode.</title>
        <authorList>
            <person name="Zhang H."/>
            <person name="Lin R."/>
            <person name="Xie B."/>
        </authorList>
    </citation>
    <scope>NUCLEOTIDE SEQUENCE</scope>
    <source>
        <strain evidence="1">BazhouSP</strain>
    </source>
</reference>
<accession>A0AAD4MIB6</accession>
<protein>
    <submittedName>
        <fullName evidence="1">Uncharacterized protein</fullName>
    </submittedName>
</protein>
<comment type="caution">
    <text evidence="1">The sequence shown here is derived from an EMBL/GenBank/DDBJ whole genome shotgun (WGS) entry which is preliminary data.</text>
</comment>
<organism evidence="1 2">
    <name type="scientific">Ditylenchus destructor</name>
    <dbReference type="NCBI Taxonomy" id="166010"/>
    <lineage>
        <taxon>Eukaryota</taxon>
        <taxon>Metazoa</taxon>
        <taxon>Ecdysozoa</taxon>
        <taxon>Nematoda</taxon>
        <taxon>Chromadorea</taxon>
        <taxon>Rhabditida</taxon>
        <taxon>Tylenchina</taxon>
        <taxon>Tylenchomorpha</taxon>
        <taxon>Sphaerularioidea</taxon>
        <taxon>Anguinidae</taxon>
        <taxon>Anguininae</taxon>
        <taxon>Ditylenchus</taxon>
    </lineage>
</organism>
<name>A0AAD4MIB6_9BILA</name>
<keyword evidence="2" id="KW-1185">Reference proteome</keyword>
<dbReference type="EMBL" id="JAKKPZ010000442">
    <property type="protein sequence ID" value="KAI1695098.1"/>
    <property type="molecule type" value="Genomic_DNA"/>
</dbReference>